<comment type="caution">
    <text evidence="2">The sequence shown here is derived from an EMBL/GenBank/DDBJ whole genome shotgun (WGS) entry which is preliminary data.</text>
</comment>
<evidence type="ECO:0008006" key="4">
    <source>
        <dbReference type="Google" id="ProtNLM"/>
    </source>
</evidence>
<name>A0A4Y2RTC3_ARAVE</name>
<accession>A0A4Y2RTC3</accession>
<dbReference type="Proteomes" id="UP000499080">
    <property type="component" value="Unassembled WGS sequence"/>
</dbReference>
<keyword evidence="3" id="KW-1185">Reference proteome</keyword>
<protein>
    <recommendedName>
        <fullName evidence="4">Pre-C2HC domain-containing protein</fullName>
    </recommendedName>
</protein>
<evidence type="ECO:0000256" key="1">
    <source>
        <dbReference type="SAM" id="MobiDB-lite"/>
    </source>
</evidence>
<evidence type="ECO:0000313" key="3">
    <source>
        <dbReference type="Proteomes" id="UP000499080"/>
    </source>
</evidence>
<proteinExistence type="predicted"/>
<organism evidence="2 3">
    <name type="scientific">Araneus ventricosus</name>
    <name type="common">Orbweaver spider</name>
    <name type="synonym">Epeira ventricosa</name>
    <dbReference type="NCBI Taxonomy" id="182803"/>
    <lineage>
        <taxon>Eukaryota</taxon>
        <taxon>Metazoa</taxon>
        <taxon>Ecdysozoa</taxon>
        <taxon>Arthropoda</taxon>
        <taxon>Chelicerata</taxon>
        <taxon>Arachnida</taxon>
        <taxon>Araneae</taxon>
        <taxon>Araneomorphae</taxon>
        <taxon>Entelegynae</taxon>
        <taxon>Araneoidea</taxon>
        <taxon>Araneidae</taxon>
        <taxon>Araneus</taxon>
    </lineage>
</organism>
<feature type="region of interest" description="Disordered" evidence="1">
    <location>
        <begin position="1"/>
        <end position="32"/>
    </location>
</feature>
<sequence length="340" mass="38878">MYLMKGKTVQKSVRSVNHKNDKSKSLKHNADNSVNDCDIGQVIVNTNDEMSVINSSNVSISDRNKLPLNDNNMDHNSEYMQPSKRHTAKISVKHNLINSVVSENKYDNLSVDDNEVEQGVIIPIKRPPPLKLERTEHFIQDIKMINDDWGPVESKLGGPHIKLFTQSDEASHSLTKFLRTNDMCFFIIVPRSERPIEIVIRGHSRHLNVDVLRKALVKDYEFVVHKVVQLTRFKTKEPLELFQVTLPNIEVNKGIWKITSLLYLMIKEIKFERKTGSIQCFNCNYWHHLTATCGFKPRCIKCCGQQAKNECTNPPVTVTGINCKKEGHVAAYRGCPIFPL</sequence>
<gene>
    <name evidence="2" type="ORF">AVEN_114090_1</name>
</gene>
<reference evidence="2 3" key="1">
    <citation type="journal article" date="2019" name="Sci. Rep.">
        <title>Orb-weaving spider Araneus ventricosus genome elucidates the spidroin gene catalogue.</title>
        <authorList>
            <person name="Kono N."/>
            <person name="Nakamura H."/>
            <person name="Ohtoshi R."/>
            <person name="Moran D.A.P."/>
            <person name="Shinohara A."/>
            <person name="Yoshida Y."/>
            <person name="Fujiwara M."/>
            <person name="Mori M."/>
            <person name="Tomita M."/>
            <person name="Arakawa K."/>
        </authorList>
    </citation>
    <scope>NUCLEOTIDE SEQUENCE [LARGE SCALE GENOMIC DNA]</scope>
</reference>
<feature type="compositionally biased region" description="Basic and acidic residues" evidence="1">
    <location>
        <begin position="18"/>
        <end position="30"/>
    </location>
</feature>
<dbReference type="EMBL" id="BGPR01018425">
    <property type="protein sequence ID" value="GBN79127.1"/>
    <property type="molecule type" value="Genomic_DNA"/>
</dbReference>
<dbReference type="AlphaFoldDB" id="A0A4Y2RTC3"/>
<dbReference type="OrthoDB" id="2800503at2759"/>
<evidence type="ECO:0000313" key="2">
    <source>
        <dbReference type="EMBL" id="GBN79127.1"/>
    </source>
</evidence>